<feature type="transmembrane region" description="Helical" evidence="1">
    <location>
        <begin position="42"/>
        <end position="60"/>
    </location>
</feature>
<accession>A0A0C6FPM8</accession>
<keyword evidence="1" id="KW-1133">Transmembrane helix</keyword>
<keyword evidence="1" id="KW-0472">Membrane</keyword>
<keyword evidence="1" id="KW-0812">Transmembrane</keyword>
<protein>
    <submittedName>
        <fullName evidence="2">Uncharacterized protein</fullName>
    </submittedName>
</protein>
<reference evidence="2 3" key="1">
    <citation type="journal article" date="2015" name="Genome Announc.">
        <title>Complete Genome Sequence of Methylobacterium aquaticum Strain 22A, Isolated from Racomitrium japonicum Moss.</title>
        <authorList>
            <person name="Tani A."/>
            <person name="Ogura Y."/>
            <person name="Hayashi T."/>
            <person name="Kimbara K."/>
        </authorList>
    </citation>
    <scope>NUCLEOTIDE SEQUENCE [LARGE SCALE GENOMIC DNA]</scope>
    <source>
        <strain evidence="2 3">MA-22A</strain>
    </source>
</reference>
<dbReference type="OrthoDB" id="7998129at2"/>
<name>A0A0C6FPM8_9HYPH</name>
<feature type="transmembrane region" description="Helical" evidence="1">
    <location>
        <begin position="20"/>
        <end position="36"/>
    </location>
</feature>
<organism evidence="2 3">
    <name type="scientific">Methylobacterium aquaticum</name>
    <dbReference type="NCBI Taxonomy" id="270351"/>
    <lineage>
        <taxon>Bacteria</taxon>
        <taxon>Pseudomonadati</taxon>
        <taxon>Pseudomonadota</taxon>
        <taxon>Alphaproteobacteria</taxon>
        <taxon>Hyphomicrobiales</taxon>
        <taxon>Methylobacteriaceae</taxon>
        <taxon>Methylobacterium</taxon>
    </lineage>
</organism>
<dbReference type="EMBL" id="AP014704">
    <property type="protein sequence ID" value="BAQ47229.1"/>
    <property type="molecule type" value="Genomic_DNA"/>
</dbReference>
<gene>
    <name evidence="2" type="ORF">Maq22A_c20965</name>
</gene>
<dbReference type="AlphaFoldDB" id="A0A0C6FPM8"/>
<evidence type="ECO:0000256" key="1">
    <source>
        <dbReference type="SAM" id="Phobius"/>
    </source>
</evidence>
<dbReference type="RefSeq" id="WP_060848217.1">
    <property type="nucleotide sequence ID" value="NZ_AP014704.1"/>
</dbReference>
<reference evidence="3" key="2">
    <citation type="submission" date="2015-01" db="EMBL/GenBank/DDBJ databases">
        <title>Complete genome sequence of Methylobacterium aquaticum strain 22A.</title>
        <authorList>
            <person name="Tani A."/>
            <person name="Ogura Y."/>
            <person name="Hayashi T."/>
        </authorList>
    </citation>
    <scope>NUCLEOTIDE SEQUENCE [LARGE SCALE GENOMIC DNA]</scope>
    <source>
        <strain evidence="3">MA-22A</strain>
    </source>
</reference>
<proteinExistence type="predicted"/>
<sequence>MIRDHRSSDPLPFDPFSARNLAMVCALVGLVTLLISERPTPGGVLLAWGGLVGWALLRVFGRAPQPVRKRPRRRPMPVVEILEPEEWAPRRPAPALALPKPIALPKGMTAPEPVAAPEEAAWKTPAHPAVLAGVRRRREEG</sequence>
<dbReference type="STRING" id="270351.Maq22A_c20965"/>
<evidence type="ECO:0000313" key="3">
    <source>
        <dbReference type="Proteomes" id="UP000061432"/>
    </source>
</evidence>
<evidence type="ECO:0000313" key="2">
    <source>
        <dbReference type="EMBL" id="BAQ47229.1"/>
    </source>
</evidence>
<dbReference type="Proteomes" id="UP000061432">
    <property type="component" value="Chromosome"/>
</dbReference>
<dbReference type="PATRIC" id="fig|270351.10.peg.4058"/>
<dbReference type="KEGG" id="maqu:Maq22A_c20965"/>